<sequence length="64" mass="7272">MYREIVVVLFILFLTSLGMILFIAWVLQIASLEEAIEDLEAQLNPGGRRASELRRAINGPDWVI</sequence>
<dbReference type="EnsemblMetazoa" id="PPA33097.1">
    <property type="protein sequence ID" value="PPA33097.1"/>
    <property type="gene ID" value="WBGene00205957"/>
</dbReference>
<gene>
    <name evidence="1" type="primary">WBGene00205957</name>
</gene>
<keyword evidence="2" id="KW-1185">Reference proteome</keyword>
<evidence type="ECO:0000313" key="2">
    <source>
        <dbReference type="Proteomes" id="UP000005239"/>
    </source>
</evidence>
<organism evidence="1 2">
    <name type="scientific">Pristionchus pacificus</name>
    <name type="common">Parasitic nematode worm</name>
    <dbReference type="NCBI Taxonomy" id="54126"/>
    <lineage>
        <taxon>Eukaryota</taxon>
        <taxon>Metazoa</taxon>
        <taxon>Ecdysozoa</taxon>
        <taxon>Nematoda</taxon>
        <taxon>Chromadorea</taxon>
        <taxon>Rhabditida</taxon>
        <taxon>Rhabditina</taxon>
        <taxon>Diplogasteromorpha</taxon>
        <taxon>Diplogasteroidea</taxon>
        <taxon>Neodiplogasteridae</taxon>
        <taxon>Pristionchus</taxon>
    </lineage>
</organism>
<protein>
    <submittedName>
        <fullName evidence="1">Uncharacterized protein</fullName>
    </submittedName>
</protein>
<dbReference type="Proteomes" id="UP000005239">
    <property type="component" value="Unassembled WGS sequence"/>
</dbReference>
<accession>A0A2A6B3K0</accession>
<evidence type="ECO:0000313" key="1">
    <source>
        <dbReference type="EnsemblMetazoa" id="PPA33097.1"/>
    </source>
</evidence>
<dbReference type="AlphaFoldDB" id="A0A2A6B3K0"/>
<reference evidence="2" key="1">
    <citation type="journal article" date="2008" name="Nat. Genet.">
        <title>The Pristionchus pacificus genome provides a unique perspective on nematode lifestyle and parasitism.</title>
        <authorList>
            <person name="Dieterich C."/>
            <person name="Clifton S.W."/>
            <person name="Schuster L.N."/>
            <person name="Chinwalla A."/>
            <person name="Delehaunty K."/>
            <person name="Dinkelacker I."/>
            <person name="Fulton L."/>
            <person name="Fulton R."/>
            <person name="Godfrey J."/>
            <person name="Minx P."/>
            <person name="Mitreva M."/>
            <person name="Roeseler W."/>
            <person name="Tian H."/>
            <person name="Witte H."/>
            <person name="Yang S.P."/>
            <person name="Wilson R.K."/>
            <person name="Sommer R.J."/>
        </authorList>
    </citation>
    <scope>NUCLEOTIDE SEQUENCE [LARGE SCALE GENOMIC DNA]</scope>
    <source>
        <strain evidence="2">PS312</strain>
    </source>
</reference>
<name>A0A2A6B3K0_PRIPA</name>
<reference evidence="1" key="2">
    <citation type="submission" date="2022-06" db="UniProtKB">
        <authorList>
            <consortium name="EnsemblMetazoa"/>
        </authorList>
    </citation>
    <scope>IDENTIFICATION</scope>
    <source>
        <strain evidence="1">PS312</strain>
    </source>
</reference>
<accession>A0A8R1UJD0</accession>
<proteinExistence type="predicted"/>